<dbReference type="InterPro" id="IPR036397">
    <property type="entry name" value="RNaseH_sf"/>
</dbReference>
<name>A0ABZ1CTB0_9TREE</name>
<dbReference type="SMART" id="SM00950">
    <property type="entry name" value="Piwi"/>
    <property type="match status" value="1"/>
</dbReference>
<dbReference type="SUPFAM" id="SSF53098">
    <property type="entry name" value="Ribonuclease H-like"/>
    <property type="match status" value="1"/>
</dbReference>
<dbReference type="GeneID" id="87953833"/>
<feature type="region of interest" description="Disordered" evidence="1">
    <location>
        <begin position="272"/>
        <end position="308"/>
    </location>
</feature>
<dbReference type="PROSITE" id="PS50822">
    <property type="entry name" value="PIWI"/>
    <property type="match status" value="1"/>
</dbReference>
<keyword evidence="4" id="KW-1185">Reference proteome</keyword>
<dbReference type="Gene3D" id="3.40.50.2300">
    <property type="match status" value="1"/>
</dbReference>
<evidence type="ECO:0000256" key="1">
    <source>
        <dbReference type="SAM" id="MobiDB-lite"/>
    </source>
</evidence>
<dbReference type="Pfam" id="PF16486">
    <property type="entry name" value="ArgoN"/>
    <property type="match status" value="1"/>
</dbReference>
<protein>
    <recommendedName>
        <fullName evidence="2">Piwi domain-containing protein</fullName>
    </recommendedName>
</protein>
<sequence length="935" mass="103595">MTNPTLISEAQQIEDSFTSLALRDSKDDLANSIRRPGFGTQGKKIEVMANMFPVTMTSASMIVYHYDININPHVKSNKTRELSKDLTWKIWKKLCASAPSKVEKGLKAAAYDREHSFYTPHKLELSKAEVTIPIILEDDITSPGQISHSRRFDVKVQLAREIDLSKIINYCQGSQCDADSRDIVATGKAAINVLLRQDLYDRFVPKGGQGRRFFTQDGATPMSGAGLVLNGFMQSLLTCQSGKPAIQLDTAYGPFFRSGPLLGIIMEILEETGGPRGGRGRGSDRGGRGGSGGGRGRGGQSGGSGQSSVEQLAWQKLGKLTRLLWGAKYTLSYGPSYRPRKIDGFTDKGADQYLIKVAGLNGQVDQMIPVVQYYKVQYNITLKHPRLPMITTIMMKDGKRTPRTYPIELVNITDFNGIPFMQVSADQTAEMIKIAAKVPADRMRAINKWRAKLDYSQLPKLKEWCLSVDQQMMKIPARVLDPPKVQYKGRTVMPSNGSWNLNDNRVTNTPLKSWSVICFDHHVQEDEFKHIVTPLIGGLKKNGCMVSNERPPLLRGRLDGLGPALQKAAEAASTAAGNKVYPQLIVIIVSRKETGLYQEIKRTATNELTKPVVTQLMLTAKFRNERGLRTYLGNVAMKIHSKLGGVTHTVAIPHSIDRTTMIVGADVTHPPPANKDKPLLPSISVSVAAVNGENSMFVPCIRLQKGRKEMIEDLSNMMKDHITRFEKKTGNKPQKILFFRDGVSEGQYDLCTTIELDKIKQAFRDLDKNYKPKVTFIICAKRHHMRFFATSDRDADKTGNLLAGTCVDTAVAHPYAFDFYLQAHAGLQGTARPTHYVVVADENAFTADRMQNLCNSLCYSYARSSRAVSLIPVTYLIAFKARDFCYPEDSSDGGSVAGASAASGPVDAVFDPKQLYKRLEQVPQFNEVMWVSDGS</sequence>
<dbReference type="Pfam" id="PF02170">
    <property type="entry name" value="PAZ"/>
    <property type="match status" value="1"/>
</dbReference>
<dbReference type="Pfam" id="PF16488">
    <property type="entry name" value="ArgoL2"/>
    <property type="match status" value="1"/>
</dbReference>
<dbReference type="SUPFAM" id="SSF101690">
    <property type="entry name" value="PAZ domain"/>
    <property type="match status" value="1"/>
</dbReference>
<dbReference type="EMBL" id="CP141882">
    <property type="protein sequence ID" value="WRT64768.1"/>
    <property type="molecule type" value="Genomic_DNA"/>
</dbReference>
<dbReference type="PANTHER" id="PTHR22891">
    <property type="entry name" value="EUKARYOTIC TRANSLATION INITIATION FACTOR 2C"/>
    <property type="match status" value="1"/>
</dbReference>
<dbReference type="InterPro" id="IPR003165">
    <property type="entry name" value="Piwi"/>
</dbReference>
<dbReference type="InterPro" id="IPR032472">
    <property type="entry name" value="ArgoL2"/>
</dbReference>
<gene>
    <name evidence="3" type="ORF">IL334_001702</name>
</gene>
<dbReference type="Proteomes" id="UP001329825">
    <property type="component" value="Chromosome 2"/>
</dbReference>
<accession>A0ABZ1CTB0</accession>
<dbReference type="InterPro" id="IPR036085">
    <property type="entry name" value="PAZ_dom_sf"/>
</dbReference>
<reference evidence="3 4" key="1">
    <citation type="submission" date="2024-01" db="EMBL/GenBank/DDBJ databases">
        <title>Comparative genomics of Cryptococcus and Kwoniella reveals pathogenesis evolution and contrasting modes of karyotype evolution via chromosome fusion or intercentromeric recombination.</title>
        <authorList>
            <person name="Coelho M.A."/>
            <person name="David-Palma M."/>
            <person name="Shea T."/>
            <person name="Bowers K."/>
            <person name="McGinley-Smith S."/>
            <person name="Mohammad A.W."/>
            <person name="Gnirke A."/>
            <person name="Yurkov A.M."/>
            <person name="Nowrousian M."/>
            <person name="Sun S."/>
            <person name="Cuomo C.A."/>
            <person name="Heitman J."/>
        </authorList>
    </citation>
    <scope>NUCLEOTIDE SEQUENCE [LARGE SCALE GENOMIC DNA]</scope>
    <source>
        <strain evidence="3">CBS 11374</strain>
    </source>
</reference>
<dbReference type="CDD" id="cd04657">
    <property type="entry name" value="Piwi_ago-like"/>
    <property type="match status" value="1"/>
</dbReference>
<dbReference type="InterPro" id="IPR012337">
    <property type="entry name" value="RNaseH-like_sf"/>
</dbReference>
<dbReference type="Pfam" id="PF02171">
    <property type="entry name" value="Piwi"/>
    <property type="match status" value="1"/>
</dbReference>
<dbReference type="RefSeq" id="XP_062789508.1">
    <property type="nucleotide sequence ID" value="XM_062933457.1"/>
</dbReference>
<dbReference type="Gene3D" id="2.170.260.10">
    <property type="entry name" value="paz domain"/>
    <property type="match status" value="1"/>
</dbReference>
<dbReference type="Gene3D" id="3.30.420.10">
    <property type="entry name" value="Ribonuclease H-like superfamily/Ribonuclease H"/>
    <property type="match status" value="1"/>
</dbReference>
<dbReference type="InterPro" id="IPR032474">
    <property type="entry name" value="Argonaute_N"/>
</dbReference>
<evidence type="ECO:0000259" key="2">
    <source>
        <dbReference type="PROSITE" id="PS50822"/>
    </source>
</evidence>
<feature type="domain" description="Piwi" evidence="2">
    <location>
        <begin position="584"/>
        <end position="878"/>
    </location>
</feature>
<evidence type="ECO:0000313" key="3">
    <source>
        <dbReference type="EMBL" id="WRT64768.1"/>
    </source>
</evidence>
<evidence type="ECO:0000313" key="4">
    <source>
        <dbReference type="Proteomes" id="UP001329825"/>
    </source>
</evidence>
<dbReference type="InterPro" id="IPR045246">
    <property type="entry name" value="Piwi_ago-like"/>
</dbReference>
<organism evidence="3 4">
    <name type="scientific">Kwoniella shivajii</name>
    <dbReference type="NCBI Taxonomy" id="564305"/>
    <lineage>
        <taxon>Eukaryota</taxon>
        <taxon>Fungi</taxon>
        <taxon>Dikarya</taxon>
        <taxon>Basidiomycota</taxon>
        <taxon>Agaricomycotina</taxon>
        <taxon>Tremellomycetes</taxon>
        <taxon>Tremellales</taxon>
        <taxon>Cryptococcaceae</taxon>
        <taxon>Kwoniella</taxon>
    </lineage>
</organism>
<feature type="compositionally biased region" description="Gly residues" evidence="1">
    <location>
        <begin position="288"/>
        <end position="305"/>
    </location>
</feature>
<dbReference type="InterPro" id="IPR003100">
    <property type="entry name" value="PAZ_dom"/>
</dbReference>
<proteinExistence type="predicted"/>
<dbReference type="CDD" id="cd02846">
    <property type="entry name" value="PAZ_argonaute_like"/>
    <property type="match status" value="1"/>
</dbReference>